<proteinExistence type="predicted"/>
<keyword evidence="3" id="KW-1185">Reference proteome</keyword>
<gene>
    <name evidence="2" type="ORF">GCM10011395_17440</name>
</gene>
<dbReference type="Gene3D" id="3.30.300.20">
    <property type="match status" value="1"/>
</dbReference>
<dbReference type="Pfam" id="PF02566">
    <property type="entry name" value="OsmC"/>
    <property type="match status" value="1"/>
</dbReference>
<protein>
    <submittedName>
        <fullName evidence="2">Osmotically inducible protein C</fullName>
    </submittedName>
</protein>
<dbReference type="EMBL" id="BMDW01000008">
    <property type="protein sequence ID" value="GGA47648.1"/>
    <property type="molecule type" value="Genomic_DNA"/>
</dbReference>
<sequence>MKREVRFPNAAGVMLAGSIELPPGRIRAVAVFAHCFTCTARSHGARRVSLALAEQGIATLRFDFTGLGDSEGAFADSHFTANVDDLVAAATFLGSNIGAPAILIGHSLGGAAVIAAAERIPSVKAVVTIAAPFDPAHVLHLIKGTEDIGAQHTDVSIGGRPFRIGRDFLESVAGQDQAARLGRLKRALLVLHSATDATVGIENARAIFEAAKHPKSFVALNGADHLLTDTEQASYAAMIIAAWVQPFLGPAMPIDAVPEGHVRVTSTEAKFVQIVDSSGHSFLADEPLAVGGSDLGPTPYDLLLSALGTCTAMTLRIVAANENIPLTGVSVTLNHSRRHADDCAAAAGGKPKLEVLERVIRLEGDLSEAQRMRMLVIADKCPVHRTLENHPRIETRLL</sequence>
<dbReference type="InterPro" id="IPR036102">
    <property type="entry name" value="OsmC/Ohrsf"/>
</dbReference>
<dbReference type="InterPro" id="IPR000073">
    <property type="entry name" value="AB_hydrolase_1"/>
</dbReference>
<dbReference type="SUPFAM" id="SSF82784">
    <property type="entry name" value="OsmC-like"/>
    <property type="match status" value="1"/>
</dbReference>
<dbReference type="InterPro" id="IPR003718">
    <property type="entry name" value="OsmC/Ohr_fam"/>
</dbReference>
<accession>A0ABQ1GPB0</accession>
<evidence type="ECO:0000259" key="1">
    <source>
        <dbReference type="Pfam" id="PF12697"/>
    </source>
</evidence>
<organism evidence="2 3">
    <name type="scientific">Sphingomonas psychrolutea</name>
    <dbReference type="NCBI Taxonomy" id="1259676"/>
    <lineage>
        <taxon>Bacteria</taxon>
        <taxon>Pseudomonadati</taxon>
        <taxon>Pseudomonadota</taxon>
        <taxon>Alphaproteobacteria</taxon>
        <taxon>Sphingomonadales</taxon>
        <taxon>Sphingomonadaceae</taxon>
        <taxon>Sphingomonas</taxon>
    </lineage>
</organism>
<dbReference type="PANTHER" id="PTHR39624:SF2">
    <property type="entry name" value="OSMC-LIKE PROTEIN"/>
    <property type="match status" value="1"/>
</dbReference>
<name>A0ABQ1GPB0_9SPHN</name>
<dbReference type="RefSeq" id="WP_188446550.1">
    <property type="nucleotide sequence ID" value="NZ_BMDW01000008.1"/>
</dbReference>
<dbReference type="Pfam" id="PF12697">
    <property type="entry name" value="Abhydrolase_6"/>
    <property type="match status" value="1"/>
</dbReference>
<dbReference type="InterPro" id="IPR015946">
    <property type="entry name" value="KH_dom-like_a/b"/>
</dbReference>
<dbReference type="SUPFAM" id="SSF53474">
    <property type="entry name" value="alpha/beta-Hydrolases"/>
    <property type="match status" value="1"/>
</dbReference>
<feature type="domain" description="AB hydrolase-1" evidence="1">
    <location>
        <begin position="31"/>
        <end position="289"/>
    </location>
</feature>
<dbReference type="InterPro" id="IPR029058">
    <property type="entry name" value="AB_hydrolase_fold"/>
</dbReference>
<comment type="caution">
    <text evidence="2">The sequence shown here is derived from an EMBL/GenBank/DDBJ whole genome shotgun (WGS) entry which is preliminary data.</text>
</comment>
<dbReference type="Gene3D" id="3.40.50.1820">
    <property type="entry name" value="alpha/beta hydrolase"/>
    <property type="match status" value="1"/>
</dbReference>
<evidence type="ECO:0000313" key="2">
    <source>
        <dbReference type="EMBL" id="GGA47648.1"/>
    </source>
</evidence>
<reference evidence="3" key="1">
    <citation type="journal article" date="2019" name="Int. J. Syst. Evol. Microbiol.">
        <title>The Global Catalogue of Microorganisms (GCM) 10K type strain sequencing project: providing services to taxonomists for standard genome sequencing and annotation.</title>
        <authorList>
            <consortium name="The Broad Institute Genomics Platform"/>
            <consortium name="The Broad Institute Genome Sequencing Center for Infectious Disease"/>
            <person name="Wu L."/>
            <person name="Ma J."/>
        </authorList>
    </citation>
    <scope>NUCLEOTIDE SEQUENCE [LARGE SCALE GENOMIC DNA]</scope>
    <source>
        <strain evidence="3">CGMCC 1.10106</strain>
    </source>
</reference>
<dbReference type="Proteomes" id="UP000618591">
    <property type="component" value="Unassembled WGS sequence"/>
</dbReference>
<dbReference type="PANTHER" id="PTHR39624">
    <property type="entry name" value="PROTEIN INVOLVED IN RIMO-MEDIATED BETA-METHYLTHIOLATION OF RIBOSOMAL PROTEIN S12 YCAO"/>
    <property type="match status" value="1"/>
</dbReference>
<evidence type="ECO:0000313" key="3">
    <source>
        <dbReference type="Proteomes" id="UP000618591"/>
    </source>
</evidence>